<evidence type="ECO:0000313" key="1">
    <source>
        <dbReference type="EMBL" id="GHD59078.1"/>
    </source>
</evidence>
<dbReference type="EMBL" id="BMYO01000002">
    <property type="protein sequence ID" value="GHD59078.1"/>
    <property type="molecule type" value="Genomic_DNA"/>
</dbReference>
<name>A0ABQ3GYT3_9NEIS</name>
<reference evidence="2" key="1">
    <citation type="journal article" date="2019" name="Int. J. Syst. Evol. Microbiol.">
        <title>The Global Catalogue of Microorganisms (GCM) 10K type strain sequencing project: providing services to taxonomists for standard genome sequencing and annotation.</title>
        <authorList>
            <consortium name="The Broad Institute Genomics Platform"/>
            <consortium name="The Broad Institute Genome Sequencing Center for Infectious Disease"/>
            <person name="Wu L."/>
            <person name="Ma J."/>
        </authorList>
    </citation>
    <scope>NUCLEOTIDE SEQUENCE [LARGE SCALE GENOMIC DNA]</scope>
    <source>
        <strain evidence="2">KCTC 23701</strain>
    </source>
</reference>
<gene>
    <name evidence="1" type="ORF">GCM10007350_09940</name>
</gene>
<proteinExistence type="predicted"/>
<dbReference type="Proteomes" id="UP000604737">
    <property type="component" value="Unassembled WGS sequence"/>
</dbReference>
<sequence>MKPPEWEKGACAPFGDGAIVIHLGRFTHACANPERRYFARLGECLRSLPQDLVSAGTGPETACLQRSYR</sequence>
<comment type="caution">
    <text evidence="1">The sequence shown here is derived from an EMBL/GenBank/DDBJ whole genome shotgun (WGS) entry which is preliminary data.</text>
</comment>
<organism evidence="1 2">
    <name type="scientific">Jeongeupia chitinilytica</name>
    <dbReference type="NCBI Taxonomy" id="1041641"/>
    <lineage>
        <taxon>Bacteria</taxon>
        <taxon>Pseudomonadati</taxon>
        <taxon>Pseudomonadota</taxon>
        <taxon>Betaproteobacteria</taxon>
        <taxon>Neisseriales</taxon>
        <taxon>Chitinibacteraceae</taxon>
        <taxon>Jeongeupia</taxon>
    </lineage>
</organism>
<accession>A0ABQ3GYT3</accession>
<protein>
    <submittedName>
        <fullName evidence="1">Uncharacterized protein</fullName>
    </submittedName>
</protein>
<keyword evidence="2" id="KW-1185">Reference proteome</keyword>
<evidence type="ECO:0000313" key="2">
    <source>
        <dbReference type="Proteomes" id="UP000604737"/>
    </source>
</evidence>